<evidence type="ECO:0000259" key="9">
    <source>
        <dbReference type="PROSITE" id="PS50071"/>
    </source>
</evidence>
<organism evidence="11 12">
    <name type="scientific">Romanomermis culicivorax</name>
    <name type="common">Nematode worm</name>
    <dbReference type="NCBI Taxonomy" id="13658"/>
    <lineage>
        <taxon>Eukaryota</taxon>
        <taxon>Metazoa</taxon>
        <taxon>Ecdysozoa</taxon>
        <taxon>Nematoda</taxon>
        <taxon>Enoplea</taxon>
        <taxon>Dorylaimia</taxon>
        <taxon>Mermithida</taxon>
        <taxon>Mermithoidea</taxon>
        <taxon>Mermithidae</taxon>
        <taxon>Romanomermis</taxon>
    </lineage>
</organism>
<name>A0A915KSL6_ROMCU</name>
<evidence type="ECO:0000256" key="8">
    <source>
        <dbReference type="SAM" id="MobiDB-lite"/>
    </source>
</evidence>
<dbReference type="Pfam" id="PF00046">
    <property type="entry name" value="Homeodomain"/>
    <property type="match status" value="1"/>
</dbReference>
<dbReference type="SUPFAM" id="SSF46689">
    <property type="entry name" value="Homeodomain-like"/>
    <property type="match status" value="1"/>
</dbReference>
<proteinExistence type="inferred from homology"/>
<dbReference type="PANTHER" id="PTHR11636">
    <property type="entry name" value="POU DOMAIN"/>
    <property type="match status" value="1"/>
</dbReference>
<evidence type="ECO:0000256" key="7">
    <source>
        <dbReference type="RuleBase" id="RU361194"/>
    </source>
</evidence>
<keyword evidence="2 5" id="KW-0238">DNA-binding</keyword>
<dbReference type="SMART" id="SM00389">
    <property type="entry name" value="HOX"/>
    <property type="match status" value="1"/>
</dbReference>
<evidence type="ECO:0000256" key="4">
    <source>
        <dbReference type="ARBA" id="ARBA00023242"/>
    </source>
</evidence>
<sequence>MFAAAVDPASHQQMLLTMMGAEAEAASSAAAMSGISRLANSHQFLPHHHHHHRFLSGHHLVIPLIPDTHYDPPKKCQFSLTSFQNTVVISSASFSSIAAHQAAAAAALSGQCSSSSVGGMASGSGGSQNMLDITDPCSGGEEDAPTSDDLENFAKQFKQRRIKLGFTQADVGMALGSLYGNVFSQTTICRFEALQLSFKNMCKLKPLLHKWLENAESNSTNPNSVDKIVAQGRKRKKRTSIEAAIKSALERHFLQMAKPQAPEISKIADELQLEKEVVRVWFCNRRQKEKRMTPNAVGPNGELLMYHPGQGLPLTSADYHHHQRPLMMQTFGNGLGL</sequence>
<dbReference type="Proteomes" id="UP000887565">
    <property type="component" value="Unplaced"/>
</dbReference>
<dbReference type="PRINTS" id="PR00028">
    <property type="entry name" value="POUDOMAIN"/>
</dbReference>
<evidence type="ECO:0000313" key="11">
    <source>
        <dbReference type="Proteomes" id="UP000887565"/>
    </source>
</evidence>
<evidence type="ECO:0000259" key="10">
    <source>
        <dbReference type="PROSITE" id="PS51179"/>
    </source>
</evidence>
<dbReference type="InterPro" id="IPR009057">
    <property type="entry name" value="Homeodomain-like_sf"/>
</dbReference>
<comment type="similarity">
    <text evidence="7">Belongs to the POU transcription factor family.</text>
</comment>
<keyword evidence="7" id="KW-0804">Transcription</keyword>
<dbReference type="WBParaSite" id="nRc.2.0.1.t41476-RA">
    <property type="protein sequence ID" value="nRc.2.0.1.t41476-RA"/>
    <property type="gene ID" value="nRc.2.0.1.g41476"/>
</dbReference>
<accession>A0A915KSL6</accession>
<dbReference type="SMART" id="SM00352">
    <property type="entry name" value="POU"/>
    <property type="match status" value="1"/>
</dbReference>
<keyword evidence="4 5" id="KW-0539">Nucleus</keyword>
<dbReference type="Gene3D" id="1.10.260.40">
    <property type="entry name" value="lambda repressor-like DNA-binding domains"/>
    <property type="match status" value="1"/>
</dbReference>
<feature type="region of interest" description="Disordered" evidence="8">
    <location>
        <begin position="119"/>
        <end position="145"/>
    </location>
</feature>
<dbReference type="InterPro" id="IPR013847">
    <property type="entry name" value="POU"/>
</dbReference>
<feature type="domain" description="Homeobox" evidence="9">
    <location>
        <begin position="232"/>
        <end position="292"/>
    </location>
</feature>
<dbReference type="FunFam" id="1.10.260.40:FF:000001">
    <property type="entry name" value="POU domain protein"/>
    <property type="match status" value="1"/>
</dbReference>
<dbReference type="AlphaFoldDB" id="A0A915KSL6"/>
<feature type="domain" description="POU-specific" evidence="10">
    <location>
        <begin position="142"/>
        <end position="216"/>
    </location>
</feature>
<dbReference type="SUPFAM" id="SSF47413">
    <property type="entry name" value="lambda repressor-like DNA-binding domains"/>
    <property type="match status" value="1"/>
</dbReference>
<dbReference type="PROSITE" id="PS50071">
    <property type="entry name" value="HOMEOBOX_2"/>
    <property type="match status" value="1"/>
</dbReference>
<dbReference type="GO" id="GO:0030154">
    <property type="term" value="P:cell differentiation"/>
    <property type="evidence" value="ECO:0007669"/>
    <property type="project" value="UniProtKB-ARBA"/>
</dbReference>
<evidence type="ECO:0000256" key="6">
    <source>
        <dbReference type="RuleBase" id="RU000682"/>
    </source>
</evidence>
<feature type="DNA-binding region" description="Homeobox" evidence="5">
    <location>
        <begin position="234"/>
        <end position="293"/>
    </location>
</feature>
<dbReference type="Gene3D" id="1.10.10.60">
    <property type="entry name" value="Homeodomain-like"/>
    <property type="match status" value="1"/>
</dbReference>
<evidence type="ECO:0000256" key="2">
    <source>
        <dbReference type="ARBA" id="ARBA00023125"/>
    </source>
</evidence>
<evidence type="ECO:0000256" key="1">
    <source>
        <dbReference type="ARBA" id="ARBA00004123"/>
    </source>
</evidence>
<reference evidence="12" key="1">
    <citation type="submission" date="2022-11" db="UniProtKB">
        <authorList>
            <consortium name="WormBaseParasite"/>
        </authorList>
    </citation>
    <scope>IDENTIFICATION</scope>
</reference>
<dbReference type="PROSITE" id="PS00027">
    <property type="entry name" value="HOMEOBOX_1"/>
    <property type="match status" value="1"/>
</dbReference>
<evidence type="ECO:0000313" key="12">
    <source>
        <dbReference type="WBParaSite" id="nRc.2.0.1.t41476-RA"/>
    </source>
</evidence>
<dbReference type="PANTHER" id="PTHR11636:SF89">
    <property type="entry name" value="POU DOMAIN PROTEIN 2, ISOFORM B-RELATED"/>
    <property type="match status" value="1"/>
</dbReference>
<dbReference type="InterPro" id="IPR001356">
    <property type="entry name" value="HD"/>
</dbReference>
<dbReference type="GO" id="GO:0005634">
    <property type="term" value="C:nucleus"/>
    <property type="evidence" value="ECO:0007669"/>
    <property type="project" value="UniProtKB-SubCell"/>
</dbReference>
<dbReference type="InterPro" id="IPR017970">
    <property type="entry name" value="Homeobox_CS"/>
</dbReference>
<protein>
    <recommendedName>
        <fullName evidence="7">POU domain protein</fullName>
    </recommendedName>
</protein>
<keyword evidence="11" id="KW-1185">Reference proteome</keyword>
<dbReference type="Pfam" id="PF00157">
    <property type="entry name" value="Pou"/>
    <property type="match status" value="1"/>
</dbReference>
<keyword evidence="3 5" id="KW-0371">Homeobox</keyword>
<dbReference type="GO" id="GO:0000981">
    <property type="term" value="F:DNA-binding transcription factor activity, RNA polymerase II-specific"/>
    <property type="evidence" value="ECO:0007669"/>
    <property type="project" value="InterPro"/>
</dbReference>
<dbReference type="PROSITE" id="PS51179">
    <property type="entry name" value="POU_3"/>
    <property type="match status" value="1"/>
</dbReference>
<comment type="subcellular location">
    <subcellularLocation>
        <location evidence="1 5 6">Nucleus</location>
    </subcellularLocation>
</comment>
<dbReference type="PROSITE" id="PS00465">
    <property type="entry name" value="POU_2"/>
    <property type="match status" value="1"/>
</dbReference>
<dbReference type="GO" id="GO:0000978">
    <property type="term" value="F:RNA polymerase II cis-regulatory region sequence-specific DNA binding"/>
    <property type="evidence" value="ECO:0007669"/>
    <property type="project" value="TreeGrafter"/>
</dbReference>
<dbReference type="CDD" id="cd00086">
    <property type="entry name" value="homeodomain"/>
    <property type="match status" value="1"/>
</dbReference>
<dbReference type="PROSITE" id="PS00035">
    <property type="entry name" value="POU_1"/>
    <property type="match status" value="1"/>
</dbReference>
<dbReference type="InterPro" id="IPR010982">
    <property type="entry name" value="Lambda_DNA-bd_dom_sf"/>
</dbReference>
<evidence type="ECO:0000256" key="3">
    <source>
        <dbReference type="ARBA" id="ARBA00023155"/>
    </source>
</evidence>
<dbReference type="InterPro" id="IPR000327">
    <property type="entry name" value="POU_dom"/>
</dbReference>
<evidence type="ECO:0000256" key="5">
    <source>
        <dbReference type="PROSITE-ProRule" id="PRU00108"/>
    </source>
</evidence>
<dbReference type="InterPro" id="IPR050255">
    <property type="entry name" value="POU_domain_TF"/>
</dbReference>